<dbReference type="PROSITE" id="PS00356">
    <property type="entry name" value="HTH_LACI_1"/>
    <property type="match status" value="1"/>
</dbReference>
<dbReference type="CDD" id="cd06267">
    <property type="entry name" value="PBP1_LacI_sugar_binding-like"/>
    <property type="match status" value="1"/>
</dbReference>
<feature type="domain" description="HTH lacI-type" evidence="4">
    <location>
        <begin position="29"/>
        <end position="83"/>
    </location>
</feature>
<dbReference type="RefSeq" id="WP_242336791.1">
    <property type="nucleotide sequence ID" value="NZ_CP071872.1"/>
</dbReference>
<dbReference type="Pfam" id="PF13377">
    <property type="entry name" value="Peripla_BP_3"/>
    <property type="match status" value="1"/>
</dbReference>
<keyword evidence="6" id="KW-1185">Reference proteome</keyword>
<dbReference type="CDD" id="cd01392">
    <property type="entry name" value="HTH_LacI"/>
    <property type="match status" value="1"/>
</dbReference>
<evidence type="ECO:0000259" key="4">
    <source>
        <dbReference type="PROSITE" id="PS50932"/>
    </source>
</evidence>
<proteinExistence type="predicted"/>
<dbReference type="SMART" id="SM00354">
    <property type="entry name" value="HTH_LACI"/>
    <property type="match status" value="1"/>
</dbReference>
<evidence type="ECO:0000256" key="3">
    <source>
        <dbReference type="ARBA" id="ARBA00023163"/>
    </source>
</evidence>
<dbReference type="Gene3D" id="1.10.260.40">
    <property type="entry name" value="lambda repressor-like DNA-binding domains"/>
    <property type="match status" value="1"/>
</dbReference>
<organism evidence="5 6">
    <name type="scientific">Streptomyces formicae</name>
    <dbReference type="NCBI Taxonomy" id="1616117"/>
    <lineage>
        <taxon>Bacteria</taxon>
        <taxon>Bacillati</taxon>
        <taxon>Actinomycetota</taxon>
        <taxon>Actinomycetes</taxon>
        <taxon>Kitasatosporales</taxon>
        <taxon>Streptomycetaceae</taxon>
        <taxon>Streptomyces</taxon>
    </lineage>
</organism>
<gene>
    <name evidence="5" type="ORF">J4032_31010</name>
</gene>
<evidence type="ECO:0000256" key="2">
    <source>
        <dbReference type="ARBA" id="ARBA00023125"/>
    </source>
</evidence>
<dbReference type="InterPro" id="IPR010982">
    <property type="entry name" value="Lambda_DNA-bd_dom_sf"/>
</dbReference>
<dbReference type="PROSITE" id="PS50932">
    <property type="entry name" value="HTH_LACI_2"/>
    <property type="match status" value="1"/>
</dbReference>
<dbReference type="InterPro" id="IPR028082">
    <property type="entry name" value="Peripla_BP_I"/>
</dbReference>
<dbReference type="GO" id="GO:0003677">
    <property type="term" value="F:DNA binding"/>
    <property type="evidence" value="ECO:0007669"/>
    <property type="project" value="UniProtKB-KW"/>
</dbReference>
<protein>
    <submittedName>
        <fullName evidence="5">LacI family DNA-binding transcriptional regulator</fullName>
    </submittedName>
</protein>
<keyword evidence="1" id="KW-0805">Transcription regulation</keyword>
<dbReference type="InterPro" id="IPR046335">
    <property type="entry name" value="LacI/GalR-like_sensor"/>
</dbReference>
<evidence type="ECO:0000256" key="1">
    <source>
        <dbReference type="ARBA" id="ARBA00023015"/>
    </source>
</evidence>
<sequence length="361" mass="38305">MVDRRKTGVRAVGIGGAGVRSGGRSGGRPTLEEVAARAGVGRGTVSRVINGSPRVSDETRAAVEAAVAELGYVPNRAARALAANRTDAIALVVPEPEARFFAEPYFSDIVRGVGAALADTDMQLLLTFAGSDRERRRLAQYLAADRVDGVLLVSVHADDPLPDLLEQLRIPAVISGRRSAGEPLAAVDSDNTEGARAAVAHLLSRGRRTIATITGRLDVYGAQCRLDGYRQALAAAGLAPDEQLIAPADFTEEGGRRAMRTLLERRPSLDAVFAASDVMAAGARQVLRESGRRIPDDIALVGFDDSAVARHMDPALTSVRQPIEEMGRAMAGLLLRQIAAQGTRERPQLVLPTELVVRDSS</sequence>
<dbReference type="Gene3D" id="3.40.50.2300">
    <property type="match status" value="2"/>
</dbReference>
<evidence type="ECO:0000313" key="5">
    <source>
        <dbReference type="EMBL" id="UNM15308.1"/>
    </source>
</evidence>
<accession>A0ABY3WZW2</accession>
<dbReference type="Proteomes" id="UP000828924">
    <property type="component" value="Chromosome"/>
</dbReference>
<dbReference type="InterPro" id="IPR000843">
    <property type="entry name" value="HTH_LacI"/>
</dbReference>
<dbReference type="PANTHER" id="PTHR30146">
    <property type="entry name" value="LACI-RELATED TRANSCRIPTIONAL REPRESSOR"/>
    <property type="match status" value="1"/>
</dbReference>
<dbReference type="SUPFAM" id="SSF47413">
    <property type="entry name" value="lambda repressor-like DNA-binding domains"/>
    <property type="match status" value="1"/>
</dbReference>
<dbReference type="PANTHER" id="PTHR30146:SF109">
    <property type="entry name" value="HTH-TYPE TRANSCRIPTIONAL REGULATOR GALS"/>
    <property type="match status" value="1"/>
</dbReference>
<keyword evidence="3" id="KW-0804">Transcription</keyword>
<dbReference type="Pfam" id="PF00356">
    <property type="entry name" value="LacI"/>
    <property type="match status" value="1"/>
</dbReference>
<evidence type="ECO:0000313" key="6">
    <source>
        <dbReference type="Proteomes" id="UP000828924"/>
    </source>
</evidence>
<keyword evidence="2 5" id="KW-0238">DNA-binding</keyword>
<dbReference type="SUPFAM" id="SSF53822">
    <property type="entry name" value="Periplasmic binding protein-like I"/>
    <property type="match status" value="1"/>
</dbReference>
<reference evidence="5 6" key="1">
    <citation type="submission" date="2021-03" db="EMBL/GenBank/DDBJ databases">
        <title>Complete genome of Streptomyces formicae strain 1H-GS9 (DSM 100524).</title>
        <authorList>
            <person name="Atanasov K.E."/>
            <person name="Altabella T."/>
            <person name="Ferrer A."/>
        </authorList>
    </citation>
    <scope>NUCLEOTIDE SEQUENCE [LARGE SCALE GENOMIC DNA]</scope>
    <source>
        <strain evidence="5 6">1H-GS9</strain>
    </source>
</reference>
<name>A0ABY3WZW2_9ACTN</name>
<dbReference type="EMBL" id="CP071872">
    <property type="protein sequence ID" value="UNM15308.1"/>
    <property type="molecule type" value="Genomic_DNA"/>
</dbReference>